<proteinExistence type="predicted"/>
<comment type="caution">
    <text evidence="2">The sequence shown here is derived from an EMBL/GenBank/DDBJ whole genome shotgun (WGS) entry which is preliminary data.</text>
</comment>
<sequence length="223" mass="22811">MTRNRLTTGGLTTGGAATAGVAALGLLLAGCHPGSEGVRSEGTPTSTAPAPGHAPSTDPTPTTGASLKKVDAVALLKGDAKVSGEVKRTLAKPCVADAYPVEVTYASVTGSKAPDVIVNVMTCADSIGIGAYVYRKSAAGGSGYDNVFSDEQPSVSAGVNKGDLEISKQTYGTGDKVCCPSGEDVTTYRWSHDRFTELDRYHTDYSKTTVDGPGPDDDDTSEG</sequence>
<evidence type="ECO:0000256" key="1">
    <source>
        <dbReference type="SAM" id="MobiDB-lite"/>
    </source>
</evidence>
<feature type="region of interest" description="Disordered" evidence="1">
    <location>
        <begin position="202"/>
        <end position="223"/>
    </location>
</feature>
<protein>
    <recommendedName>
        <fullName evidence="4">Lipoprotein CseA</fullName>
    </recommendedName>
</protein>
<reference evidence="3" key="1">
    <citation type="journal article" date="2019" name="Int. J. Syst. Evol. Microbiol.">
        <title>The Global Catalogue of Microorganisms (GCM) 10K type strain sequencing project: providing services to taxonomists for standard genome sequencing and annotation.</title>
        <authorList>
            <consortium name="The Broad Institute Genomics Platform"/>
            <consortium name="The Broad Institute Genome Sequencing Center for Infectious Disease"/>
            <person name="Wu L."/>
            <person name="Ma J."/>
        </authorList>
    </citation>
    <scope>NUCLEOTIDE SEQUENCE [LARGE SCALE GENOMIC DNA]</scope>
    <source>
        <strain evidence="3">CGMCC 1.15809</strain>
    </source>
</reference>
<dbReference type="RefSeq" id="WP_345077315.1">
    <property type="nucleotide sequence ID" value="NZ_BAAAWG010000002.1"/>
</dbReference>
<feature type="region of interest" description="Disordered" evidence="1">
    <location>
        <begin position="35"/>
        <end position="65"/>
    </location>
</feature>
<evidence type="ECO:0000313" key="2">
    <source>
        <dbReference type="EMBL" id="MFC5894976.1"/>
    </source>
</evidence>
<evidence type="ECO:0008006" key="4">
    <source>
        <dbReference type="Google" id="ProtNLM"/>
    </source>
</evidence>
<feature type="compositionally biased region" description="Acidic residues" evidence="1">
    <location>
        <begin position="214"/>
        <end position="223"/>
    </location>
</feature>
<dbReference type="PROSITE" id="PS51257">
    <property type="entry name" value="PROKAR_LIPOPROTEIN"/>
    <property type="match status" value="1"/>
</dbReference>
<dbReference type="Proteomes" id="UP001596241">
    <property type="component" value="Unassembled WGS sequence"/>
</dbReference>
<accession>A0ABW1FKI9</accession>
<evidence type="ECO:0000313" key="3">
    <source>
        <dbReference type="Proteomes" id="UP001596241"/>
    </source>
</evidence>
<name>A0ABW1FKI9_9ACTN</name>
<dbReference type="EMBL" id="JBHSPW010000009">
    <property type="protein sequence ID" value="MFC5894976.1"/>
    <property type="molecule type" value="Genomic_DNA"/>
</dbReference>
<gene>
    <name evidence="2" type="ORF">ACFP3M_19440</name>
</gene>
<keyword evidence="3" id="KW-1185">Reference proteome</keyword>
<organism evidence="2 3">
    <name type="scientific">Streptomyces ramulosus</name>
    <dbReference type="NCBI Taxonomy" id="47762"/>
    <lineage>
        <taxon>Bacteria</taxon>
        <taxon>Bacillati</taxon>
        <taxon>Actinomycetota</taxon>
        <taxon>Actinomycetes</taxon>
        <taxon>Kitasatosporales</taxon>
        <taxon>Streptomycetaceae</taxon>
        <taxon>Streptomyces</taxon>
    </lineage>
</organism>